<feature type="coiled-coil region" evidence="1">
    <location>
        <begin position="192"/>
        <end position="219"/>
    </location>
</feature>
<evidence type="ECO:0000313" key="4">
    <source>
        <dbReference type="Proteomes" id="UP000789595"/>
    </source>
</evidence>
<reference evidence="3" key="1">
    <citation type="submission" date="2021-11" db="EMBL/GenBank/DDBJ databases">
        <authorList>
            <consortium name="Genoscope - CEA"/>
            <person name="William W."/>
        </authorList>
    </citation>
    <scope>NUCLEOTIDE SEQUENCE</scope>
</reference>
<feature type="region of interest" description="Disordered" evidence="2">
    <location>
        <begin position="390"/>
        <end position="422"/>
    </location>
</feature>
<keyword evidence="4" id="KW-1185">Reference proteome</keyword>
<sequence>MGLKDCIRASDDASKLPLHGAALRTARAIGSNAGAGTGPVRGGLPSRGKKVVLGGSAKASSVEDAQKLLQKSKPKAHSRGGVGSKKRVRFEIRAERREQSELTRGVQWEDLVTKAQERRGLVVGQGAAPGPGRKGASVKAPIKAAVGQSIVEGAKGLSQALGVAEEEKERDAVMRRAAVVCDRAWAEVAKAAAVVKEQKKKEEEEADAQLQDAVALSEAALVVEYARNISLGVENSLTEAGGPDEDLPPLEDAENVAGSGLQAPPVASVGGGFEGALGAAEQTIAEVRKTVATMQGLVAEGVDHMEVESLEEVLAGRVAAASARMKGEWERATALGKAAAGLRDEYLRARDADRARAAVAGAVTAARGREAARAKEGVARAGVVVRGPERPLVRASAPLRRKSEMARAGYESSSDGEEDDDT</sequence>
<comment type="caution">
    <text evidence="3">The sequence shown here is derived from an EMBL/GenBank/DDBJ whole genome shotgun (WGS) entry which is preliminary data.</text>
</comment>
<evidence type="ECO:0000256" key="2">
    <source>
        <dbReference type="SAM" id="MobiDB-lite"/>
    </source>
</evidence>
<evidence type="ECO:0000256" key="1">
    <source>
        <dbReference type="SAM" id="Coils"/>
    </source>
</evidence>
<proteinExistence type="predicted"/>
<accession>A0A8J2X392</accession>
<evidence type="ECO:0000313" key="3">
    <source>
        <dbReference type="EMBL" id="CAH0378719.1"/>
    </source>
</evidence>
<dbReference type="EMBL" id="CAKKNE010000006">
    <property type="protein sequence ID" value="CAH0378719.1"/>
    <property type="molecule type" value="Genomic_DNA"/>
</dbReference>
<dbReference type="AlphaFoldDB" id="A0A8J2X392"/>
<protein>
    <submittedName>
        <fullName evidence="3">Uncharacterized protein</fullName>
    </submittedName>
</protein>
<keyword evidence="1" id="KW-0175">Coiled coil</keyword>
<dbReference type="Proteomes" id="UP000789595">
    <property type="component" value="Unassembled WGS sequence"/>
</dbReference>
<name>A0A8J2X392_9STRA</name>
<organism evidence="3 4">
    <name type="scientific">Pelagomonas calceolata</name>
    <dbReference type="NCBI Taxonomy" id="35677"/>
    <lineage>
        <taxon>Eukaryota</taxon>
        <taxon>Sar</taxon>
        <taxon>Stramenopiles</taxon>
        <taxon>Ochrophyta</taxon>
        <taxon>Pelagophyceae</taxon>
        <taxon>Pelagomonadales</taxon>
        <taxon>Pelagomonadaceae</taxon>
        <taxon>Pelagomonas</taxon>
    </lineage>
</organism>
<gene>
    <name evidence="3" type="ORF">PECAL_6P03140</name>
</gene>